<organism evidence="4 5">
    <name type="scientific">Horticoccus luteus</name>
    <dbReference type="NCBI Taxonomy" id="2862869"/>
    <lineage>
        <taxon>Bacteria</taxon>
        <taxon>Pseudomonadati</taxon>
        <taxon>Verrucomicrobiota</taxon>
        <taxon>Opitutia</taxon>
        <taxon>Opitutales</taxon>
        <taxon>Opitutaceae</taxon>
        <taxon>Horticoccus</taxon>
    </lineage>
</organism>
<dbReference type="PROSITE" id="PS00101">
    <property type="entry name" value="HEXAPEP_TRANSFERASES"/>
    <property type="match status" value="1"/>
</dbReference>
<protein>
    <submittedName>
        <fullName evidence="4">Acyltransferase</fullName>
    </submittedName>
</protein>
<evidence type="ECO:0000256" key="2">
    <source>
        <dbReference type="ARBA" id="ARBA00022737"/>
    </source>
</evidence>
<dbReference type="AlphaFoldDB" id="A0A8F9TYS1"/>
<evidence type="ECO:0000313" key="5">
    <source>
        <dbReference type="Proteomes" id="UP000825051"/>
    </source>
</evidence>
<name>A0A8F9TYS1_9BACT</name>
<dbReference type="PANTHER" id="PTHR23416">
    <property type="entry name" value="SIALIC ACID SYNTHASE-RELATED"/>
    <property type="match status" value="1"/>
</dbReference>
<dbReference type="CDD" id="cd04647">
    <property type="entry name" value="LbH_MAT_like"/>
    <property type="match status" value="1"/>
</dbReference>
<dbReference type="PANTHER" id="PTHR23416:SF78">
    <property type="entry name" value="LIPOPOLYSACCHARIDE BIOSYNTHESIS O-ACETYL TRANSFERASE WBBJ-RELATED"/>
    <property type="match status" value="1"/>
</dbReference>
<dbReference type="KEGG" id="ole:K0B96_06960"/>
<evidence type="ECO:0000256" key="3">
    <source>
        <dbReference type="ARBA" id="ARBA00023315"/>
    </source>
</evidence>
<keyword evidence="1" id="KW-0808">Transferase</keyword>
<dbReference type="Proteomes" id="UP000825051">
    <property type="component" value="Chromosome"/>
</dbReference>
<reference evidence="4" key="1">
    <citation type="submission" date="2021-08" db="EMBL/GenBank/DDBJ databases">
        <title>Genome of a novel bacterium of the phylum Verrucomicrobia, Oleiharenicola sp. KSB-15.</title>
        <authorList>
            <person name="Chung J.-H."/>
            <person name="Ahn J.-H."/>
            <person name="Yoon Y."/>
            <person name="Kim D.-Y."/>
            <person name="An S.-H."/>
            <person name="Park I."/>
            <person name="Yeon J."/>
        </authorList>
    </citation>
    <scope>NUCLEOTIDE SEQUENCE</scope>
    <source>
        <strain evidence="4">KSB-15</strain>
    </source>
</reference>
<dbReference type="GO" id="GO:0016746">
    <property type="term" value="F:acyltransferase activity"/>
    <property type="evidence" value="ECO:0007669"/>
    <property type="project" value="UniProtKB-KW"/>
</dbReference>
<dbReference type="SUPFAM" id="SSF51161">
    <property type="entry name" value="Trimeric LpxA-like enzymes"/>
    <property type="match status" value="1"/>
</dbReference>
<dbReference type="Pfam" id="PF00132">
    <property type="entry name" value="Hexapep"/>
    <property type="match status" value="1"/>
</dbReference>
<dbReference type="RefSeq" id="WP_220165387.1">
    <property type="nucleotide sequence ID" value="NZ_CP080507.1"/>
</dbReference>
<dbReference type="InterPro" id="IPR018357">
    <property type="entry name" value="Hexapep_transf_CS"/>
</dbReference>
<keyword evidence="5" id="KW-1185">Reference proteome</keyword>
<dbReference type="Gene3D" id="2.160.10.10">
    <property type="entry name" value="Hexapeptide repeat proteins"/>
    <property type="match status" value="1"/>
</dbReference>
<keyword evidence="2" id="KW-0677">Repeat</keyword>
<dbReference type="InterPro" id="IPR051159">
    <property type="entry name" value="Hexapeptide_acetyltransf"/>
</dbReference>
<sequence>MVRSLDATDARRASPAVVRTVRPSLLRRLRARLYRHLRGTRVSCTGTAHQLIFHDALLDRCTITVSGRHNRVEIAPGARLWDARIRLTGENLVCRIGAHCRIRGVNLVVEDQGTALTIGDGTTMTQPVLVANEGRALHIGSDCMIAYGTDVRNSDGHSLLSTIDGERLNPAADVVIGDHVWLGINSQILKGVHIGDGAVVAARSLVLRDVAAHTLVGGTPARLLREHITWDRRRC</sequence>
<proteinExistence type="predicted"/>
<dbReference type="EMBL" id="CP080507">
    <property type="protein sequence ID" value="QYM80344.1"/>
    <property type="molecule type" value="Genomic_DNA"/>
</dbReference>
<accession>A0A8F9TYS1</accession>
<dbReference type="InterPro" id="IPR001451">
    <property type="entry name" value="Hexapep"/>
</dbReference>
<evidence type="ECO:0000256" key="1">
    <source>
        <dbReference type="ARBA" id="ARBA00022679"/>
    </source>
</evidence>
<gene>
    <name evidence="4" type="ORF">K0B96_06960</name>
</gene>
<evidence type="ECO:0000313" key="4">
    <source>
        <dbReference type="EMBL" id="QYM80344.1"/>
    </source>
</evidence>
<keyword evidence="3 4" id="KW-0012">Acyltransferase</keyword>
<dbReference type="InterPro" id="IPR011004">
    <property type="entry name" value="Trimer_LpxA-like_sf"/>
</dbReference>